<keyword evidence="2" id="KW-0732">Signal</keyword>
<proteinExistence type="predicted"/>
<evidence type="ECO:0000256" key="1">
    <source>
        <dbReference type="SAM" id="MobiDB-lite"/>
    </source>
</evidence>
<reference evidence="3 4" key="1">
    <citation type="submission" date="2024-03" db="EMBL/GenBank/DDBJ databases">
        <title>Aureococcus anophagefferens CCMP1851 and Kratosvirus quantuckense: Draft genome of a second virus-susceptible host strain in the model system.</title>
        <authorList>
            <person name="Chase E."/>
            <person name="Truchon A.R."/>
            <person name="Schepens W."/>
            <person name="Wilhelm S.W."/>
        </authorList>
    </citation>
    <scope>NUCLEOTIDE SEQUENCE [LARGE SCALE GENOMIC DNA]</scope>
    <source>
        <strain evidence="3 4">CCMP1851</strain>
    </source>
</reference>
<feature type="signal peptide" evidence="2">
    <location>
        <begin position="1"/>
        <end position="26"/>
    </location>
</feature>
<feature type="region of interest" description="Disordered" evidence="1">
    <location>
        <begin position="167"/>
        <end position="187"/>
    </location>
</feature>
<feature type="compositionally biased region" description="Low complexity" evidence="1">
    <location>
        <begin position="56"/>
        <end position="66"/>
    </location>
</feature>
<keyword evidence="4" id="KW-1185">Reference proteome</keyword>
<sequence length="375" mass="41827">MVKVSPTWVFMVVAFAALVVVHHSNTHVGLLDARERRHAEEVKRLRAMIDHAQRSADAGGASVAPADAPPPAPAAASTRRCRCARRPRRRAPWLARVGLPTVPRADDADYLLQTLASFAAELPRDASDPAHGSVVVFVVNTHGPGHKRFDEAARLYERDAQFRFSAAAEAAPPNEKRDSGSANRPGWRVRKQTRDIVSVLRTAEGAAAYFLFAEDDMKLCGHGLFAAEYVVRRAERAYPNFMAVRASFGMNGIFIHDADIAHFSAYMLAHQARRPPDHLVVEWFAGETEESRTYRGDRQHLGFRWNFFDHIGARSTLRAQTSGKMPACYEELLAPVVFPVEAYHPKRCPNHDFTPCGNLRTPALDLGAMRRFRAR</sequence>
<dbReference type="EMBL" id="JBBJCI010000206">
    <property type="protein sequence ID" value="KAK7241065.1"/>
    <property type="molecule type" value="Genomic_DNA"/>
</dbReference>
<evidence type="ECO:0000313" key="3">
    <source>
        <dbReference type="EMBL" id="KAK7241065.1"/>
    </source>
</evidence>
<name>A0ABR1FXR3_AURAN</name>
<feature type="chain" id="PRO_5045240402" evidence="2">
    <location>
        <begin position="27"/>
        <end position="375"/>
    </location>
</feature>
<organism evidence="3 4">
    <name type="scientific">Aureococcus anophagefferens</name>
    <name type="common">Harmful bloom alga</name>
    <dbReference type="NCBI Taxonomy" id="44056"/>
    <lineage>
        <taxon>Eukaryota</taxon>
        <taxon>Sar</taxon>
        <taxon>Stramenopiles</taxon>
        <taxon>Ochrophyta</taxon>
        <taxon>Pelagophyceae</taxon>
        <taxon>Pelagomonadales</taxon>
        <taxon>Pelagomonadaceae</taxon>
        <taxon>Aureococcus</taxon>
    </lineage>
</organism>
<protein>
    <submittedName>
        <fullName evidence="3">Uncharacterized protein</fullName>
    </submittedName>
</protein>
<dbReference type="Proteomes" id="UP001363151">
    <property type="component" value="Unassembled WGS sequence"/>
</dbReference>
<feature type="region of interest" description="Disordered" evidence="1">
    <location>
        <begin position="56"/>
        <end position="79"/>
    </location>
</feature>
<gene>
    <name evidence="3" type="ORF">SO694_00053035</name>
</gene>
<accession>A0ABR1FXR3</accession>
<comment type="caution">
    <text evidence="3">The sequence shown here is derived from an EMBL/GenBank/DDBJ whole genome shotgun (WGS) entry which is preliminary data.</text>
</comment>
<evidence type="ECO:0000256" key="2">
    <source>
        <dbReference type="SAM" id="SignalP"/>
    </source>
</evidence>
<evidence type="ECO:0000313" key="4">
    <source>
        <dbReference type="Proteomes" id="UP001363151"/>
    </source>
</evidence>